<dbReference type="GO" id="GO:0070765">
    <property type="term" value="C:gamma-secretase complex"/>
    <property type="evidence" value="ECO:0007669"/>
    <property type="project" value="TreeGrafter"/>
</dbReference>
<protein>
    <recommendedName>
        <fullName evidence="10">Gamma-secretase subunit PEN-2</fullName>
    </recommendedName>
</protein>
<dbReference type="PANTHER" id="PTHR16318:SF0">
    <property type="entry name" value="GAMMA-SECRETASE SUBUNIT PEN-2"/>
    <property type="match status" value="1"/>
</dbReference>
<evidence type="ECO:0000256" key="3">
    <source>
        <dbReference type="ARBA" id="ARBA00022692"/>
    </source>
</evidence>
<reference evidence="8 9" key="1">
    <citation type="journal article" date="2015" name="Genome Biol. Evol.">
        <title>Phylogenomic analyses indicate that early fungi evolved digesting cell walls of algal ancestors of land plants.</title>
        <authorList>
            <person name="Chang Y."/>
            <person name="Wang S."/>
            <person name="Sekimoto S."/>
            <person name="Aerts A.L."/>
            <person name="Choi C."/>
            <person name="Clum A."/>
            <person name="LaButti K.M."/>
            <person name="Lindquist E.A."/>
            <person name="Yee Ngan C."/>
            <person name="Ohm R.A."/>
            <person name="Salamov A.A."/>
            <person name="Grigoriev I.V."/>
            <person name="Spatafora J.W."/>
            <person name="Berbee M.L."/>
        </authorList>
    </citation>
    <scope>NUCLEOTIDE SEQUENCE [LARGE SCALE GENOMIC DNA]</scope>
    <source>
        <strain evidence="8 9">JEL478</strain>
    </source>
</reference>
<organism evidence="8 9">
    <name type="scientific">Gonapodya prolifera (strain JEL478)</name>
    <name type="common">Monoblepharis prolifera</name>
    <dbReference type="NCBI Taxonomy" id="1344416"/>
    <lineage>
        <taxon>Eukaryota</taxon>
        <taxon>Fungi</taxon>
        <taxon>Fungi incertae sedis</taxon>
        <taxon>Chytridiomycota</taxon>
        <taxon>Chytridiomycota incertae sedis</taxon>
        <taxon>Monoblepharidomycetes</taxon>
        <taxon>Monoblepharidales</taxon>
        <taxon>Gonapodyaceae</taxon>
        <taxon>Gonapodya</taxon>
    </lineage>
</organism>
<feature type="transmembrane region" description="Helical" evidence="7">
    <location>
        <begin position="54"/>
        <end position="76"/>
    </location>
</feature>
<keyword evidence="9" id="KW-1185">Reference proteome</keyword>
<dbReference type="OrthoDB" id="524898at2759"/>
<dbReference type="Pfam" id="PF10251">
    <property type="entry name" value="PEN-2"/>
    <property type="match status" value="1"/>
</dbReference>
<dbReference type="AlphaFoldDB" id="A0A139AEB3"/>
<evidence type="ECO:0000313" key="8">
    <source>
        <dbReference type="EMBL" id="KXS15131.1"/>
    </source>
</evidence>
<sequence>MGKFEKGPAEDILSVCKKFFFGGFLFLPILWLINFVYMYPIIRARNDLSHDVRKYAFLSLAGAVLWLLILITWGIIFETQRDVWGVRGDMLSVVIPKGR</sequence>
<proteinExistence type="inferred from homology"/>
<evidence type="ECO:0000313" key="9">
    <source>
        <dbReference type="Proteomes" id="UP000070544"/>
    </source>
</evidence>
<keyword evidence="4" id="KW-0914">Notch signaling pathway</keyword>
<dbReference type="PANTHER" id="PTHR16318">
    <property type="entry name" value="GAMMA-SECRETASE SUBUNIT PEN-2"/>
    <property type="match status" value="1"/>
</dbReference>
<keyword evidence="5 7" id="KW-1133">Transmembrane helix</keyword>
<evidence type="ECO:0000256" key="2">
    <source>
        <dbReference type="ARBA" id="ARBA00009607"/>
    </source>
</evidence>
<name>A0A139AEB3_GONPJ</name>
<dbReference type="STRING" id="1344416.A0A139AEB3"/>
<accession>A0A139AEB3</accession>
<evidence type="ECO:0000256" key="5">
    <source>
        <dbReference type="ARBA" id="ARBA00022989"/>
    </source>
</evidence>
<dbReference type="InterPro" id="IPR019379">
    <property type="entry name" value="Gamma_Secretase_Asp_P_PEN2"/>
</dbReference>
<evidence type="ECO:0008006" key="10">
    <source>
        <dbReference type="Google" id="ProtNLM"/>
    </source>
</evidence>
<gene>
    <name evidence="8" type="ORF">M427DRAFT_330319</name>
</gene>
<evidence type="ECO:0000256" key="1">
    <source>
        <dbReference type="ARBA" id="ARBA00004141"/>
    </source>
</evidence>
<feature type="transmembrane region" description="Helical" evidence="7">
    <location>
        <begin position="20"/>
        <end position="42"/>
    </location>
</feature>
<evidence type="ECO:0000256" key="6">
    <source>
        <dbReference type="ARBA" id="ARBA00023136"/>
    </source>
</evidence>
<comment type="similarity">
    <text evidence="2">Belongs to the PEN-2 family.</text>
</comment>
<dbReference type="EMBL" id="KQ965764">
    <property type="protein sequence ID" value="KXS15131.1"/>
    <property type="molecule type" value="Genomic_DNA"/>
</dbReference>
<keyword evidence="3 7" id="KW-0812">Transmembrane</keyword>
<evidence type="ECO:0000256" key="7">
    <source>
        <dbReference type="SAM" id="Phobius"/>
    </source>
</evidence>
<dbReference type="OMA" id="KLYLCKW"/>
<comment type="subcellular location">
    <subcellularLocation>
        <location evidence="1">Membrane</location>
        <topology evidence="1">Multi-pass membrane protein</topology>
    </subcellularLocation>
</comment>
<evidence type="ECO:0000256" key="4">
    <source>
        <dbReference type="ARBA" id="ARBA00022976"/>
    </source>
</evidence>
<keyword evidence="6 7" id="KW-0472">Membrane</keyword>
<dbReference type="Proteomes" id="UP000070544">
    <property type="component" value="Unassembled WGS sequence"/>
</dbReference>